<proteinExistence type="predicted"/>
<evidence type="ECO:0000256" key="2">
    <source>
        <dbReference type="ARBA" id="ARBA00022771"/>
    </source>
</evidence>
<dbReference type="GO" id="GO:0008270">
    <property type="term" value="F:zinc ion binding"/>
    <property type="evidence" value="ECO:0007669"/>
    <property type="project" value="UniProtKB-KW"/>
</dbReference>
<dbReference type="Gene3D" id="6.10.140.2220">
    <property type="match status" value="1"/>
</dbReference>
<evidence type="ECO:0000313" key="7">
    <source>
        <dbReference type="Proteomes" id="UP000076532"/>
    </source>
</evidence>
<sequence>MIPRRTVTQPAAQSDIDLARKQIRQLAERVSKSLEPPIAEIQAVLRRYLSITALPVIRPSPTLQDRSTVDLGIHTFQVIAAWGSRPQKGPELDACLLNAWPGMWRWLQFLSDQCCQSTTYGHVTYVQAISAIALTVETLTLSEAICHAMVSTTGVVEMMTRYWMDGGRSLIMASQPQIVRLCARALNKLIGTRERPSHGLPHIIAAAPGGADEITRHALGQLNAAQAQNQPNFMVVIENLLLIENLNRPTAPQLQLSFIEQGFIPVMVKMVLWLAKQSTTTPEDEDMACQCLGLCVLTLLRDFMEHERSWVFQALDSGIIPAILLSAPRLARMNEYERYLCADLLSDYLCQYLVCRSFVRSAARALKESERLDLGNLASPIGDAWMVFKELAQERIALKAMGEEFAAESQLYSKGCSRIHCRTATNDLQRCTGCRSVFHCNRACQKIDWATHRLPCHTVQRQHPDGIPSSHTVGDFRFIRKIISNDIRKNAQLLKMLLEDELSRSSPLEVAIHLHYGKVPVEMTVISVHDINVPGESGWGKLIEASVSQINRHGMMVVIAHVQPGAAIWIELCPVLIPVDCELLMTV</sequence>
<evidence type="ECO:0000313" key="6">
    <source>
        <dbReference type="EMBL" id="KZP07118.1"/>
    </source>
</evidence>
<dbReference type="EMBL" id="KV417761">
    <property type="protein sequence ID" value="KZP07118.1"/>
    <property type="molecule type" value="Genomic_DNA"/>
</dbReference>
<dbReference type="InterPro" id="IPR002893">
    <property type="entry name" value="Znf_MYND"/>
</dbReference>
<evidence type="ECO:0000256" key="4">
    <source>
        <dbReference type="PROSITE-ProRule" id="PRU00134"/>
    </source>
</evidence>
<dbReference type="Gene3D" id="1.10.220.160">
    <property type="match status" value="1"/>
</dbReference>
<keyword evidence="3" id="KW-0862">Zinc</keyword>
<evidence type="ECO:0000259" key="5">
    <source>
        <dbReference type="PROSITE" id="PS50865"/>
    </source>
</evidence>
<evidence type="ECO:0000256" key="3">
    <source>
        <dbReference type="ARBA" id="ARBA00022833"/>
    </source>
</evidence>
<dbReference type="AlphaFoldDB" id="A0A167XE34"/>
<keyword evidence="2 4" id="KW-0863">Zinc-finger</keyword>
<protein>
    <recommendedName>
        <fullName evidence="5">MYND-type domain-containing protein</fullName>
    </recommendedName>
</protein>
<keyword evidence="1" id="KW-0479">Metal-binding</keyword>
<dbReference type="PROSITE" id="PS50865">
    <property type="entry name" value="ZF_MYND_2"/>
    <property type="match status" value="1"/>
</dbReference>
<evidence type="ECO:0000256" key="1">
    <source>
        <dbReference type="ARBA" id="ARBA00022723"/>
    </source>
</evidence>
<dbReference type="Pfam" id="PF01753">
    <property type="entry name" value="zf-MYND"/>
    <property type="match status" value="1"/>
</dbReference>
<keyword evidence="7" id="KW-1185">Reference proteome</keyword>
<feature type="domain" description="MYND-type" evidence="5">
    <location>
        <begin position="418"/>
        <end position="456"/>
    </location>
</feature>
<dbReference type="SUPFAM" id="SSF144232">
    <property type="entry name" value="HIT/MYND zinc finger-like"/>
    <property type="match status" value="1"/>
</dbReference>
<name>A0A167XE34_9AGAM</name>
<dbReference type="Proteomes" id="UP000076532">
    <property type="component" value="Unassembled WGS sequence"/>
</dbReference>
<organism evidence="6 7">
    <name type="scientific">Athelia psychrophila</name>
    <dbReference type="NCBI Taxonomy" id="1759441"/>
    <lineage>
        <taxon>Eukaryota</taxon>
        <taxon>Fungi</taxon>
        <taxon>Dikarya</taxon>
        <taxon>Basidiomycota</taxon>
        <taxon>Agaricomycotina</taxon>
        <taxon>Agaricomycetes</taxon>
        <taxon>Agaricomycetidae</taxon>
        <taxon>Atheliales</taxon>
        <taxon>Atheliaceae</taxon>
        <taxon>Athelia</taxon>
    </lineage>
</organism>
<reference evidence="6 7" key="1">
    <citation type="journal article" date="2016" name="Mol. Biol. Evol.">
        <title>Comparative Genomics of Early-Diverging Mushroom-Forming Fungi Provides Insights into the Origins of Lignocellulose Decay Capabilities.</title>
        <authorList>
            <person name="Nagy L.G."/>
            <person name="Riley R."/>
            <person name="Tritt A."/>
            <person name="Adam C."/>
            <person name="Daum C."/>
            <person name="Floudas D."/>
            <person name="Sun H."/>
            <person name="Yadav J.S."/>
            <person name="Pangilinan J."/>
            <person name="Larsson K.H."/>
            <person name="Matsuura K."/>
            <person name="Barry K."/>
            <person name="Labutti K."/>
            <person name="Kuo R."/>
            <person name="Ohm R.A."/>
            <person name="Bhattacharya S.S."/>
            <person name="Shirouzu T."/>
            <person name="Yoshinaga Y."/>
            <person name="Martin F.M."/>
            <person name="Grigoriev I.V."/>
            <person name="Hibbett D.S."/>
        </authorList>
    </citation>
    <scope>NUCLEOTIDE SEQUENCE [LARGE SCALE GENOMIC DNA]</scope>
    <source>
        <strain evidence="6 7">CBS 109695</strain>
    </source>
</reference>
<gene>
    <name evidence="6" type="ORF">FIBSPDRAFT_1053179</name>
</gene>
<dbReference type="OrthoDB" id="2957239at2759"/>
<accession>A0A167XE34</accession>